<accession>A0A3G3JYI8</accession>
<dbReference type="KEGG" id="coh:EAV92_12440"/>
<sequence length="137" mass="16056">MTLQGQRKNEYLNKAPKIRLAADIVLYETGNIITILGWPEFWGGVTGNVIKMLETEFKKSFTLEKAAEISEETYIHTREFLNKTSLLFVRHREYTNVEILKADKEFQKMFTELQEIYDSIQQAINNETSQYKKIKGK</sequence>
<evidence type="ECO:0000313" key="2">
    <source>
        <dbReference type="Proteomes" id="UP000269097"/>
    </source>
</evidence>
<evidence type="ECO:0000313" key="1">
    <source>
        <dbReference type="EMBL" id="AYQ73305.1"/>
    </source>
</evidence>
<name>A0A3G3JYI8_9BACL</name>
<proteinExistence type="predicted"/>
<dbReference type="Proteomes" id="UP000269097">
    <property type="component" value="Chromosome"/>
</dbReference>
<reference evidence="1 2" key="1">
    <citation type="submission" date="2018-10" db="EMBL/GenBank/DDBJ databases">
        <title>Genome Sequence of Cohnella sp.</title>
        <authorList>
            <person name="Srinivasan S."/>
            <person name="Kim M.K."/>
        </authorList>
    </citation>
    <scope>NUCLEOTIDE SEQUENCE [LARGE SCALE GENOMIC DNA]</scope>
    <source>
        <strain evidence="1 2">18JY8-7</strain>
    </source>
</reference>
<gene>
    <name evidence="1" type="ORF">EAV92_12440</name>
</gene>
<protein>
    <submittedName>
        <fullName evidence="1">Uncharacterized protein</fullName>
    </submittedName>
</protein>
<dbReference type="AlphaFoldDB" id="A0A3G3JYI8"/>
<dbReference type="EMBL" id="CP033433">
    <property type="protein sequence ID" value="AYQ73305.1"/>
    <property type="molecule type" value="Genomic_DNA"/>
</dbReference>
<organism evidence="1 2">
    <name type="scientific">Cohnella candidum</name>
    <dbReference type="NCBI Taxonomy" id="2674991"/>
    <lineage>
        <taxon>Bacteria</taxon>
        <taxon>Bacillati</taxon>
        <taxon>Bacillota</taxon>
        <taxon>Bacilli</taxon>
        <taxon>Bacillales</taxon>
        <taxon>Paenibacillaceae</taxon>
        <taxon>Cohnella</taxon>
    </lineage>
</organism>
<keyword evidence="2" id="KW-1185">Reference proteome</keyword>